<reference evidence="2" key="1">
    <citation type="journal article" date="2022" name="IScience">
        <title>Evolution of zygomycete secretomes and the origins of terrestrial fungal ecologies.</title>
        <authorList>
            <person name="Chang Y."/>
            <person name="Wang Y."/>
            <person name="Mondo S."/>
            <person name="Ahrendt S."/>
            <person name="Andreopoulos W."/>
            <person name="Barry K."/>
            <person name="Beard J."/>
            <person name="Benny G.L."/>
            <person name="Blankenship S."/>
            <person name="Bonito G."/>
            <person name="Cuomo C."/>
            <person name="Desiro A."/>
            <person name="Gervers K.A."/>
            <person name="Hundley H."/>
            <person name="Kuo A."/>
            <person name="LaButti K."/>
            <person name="Lang B.F."/>
            <person name="Lipzen A."/>
            <person name="O'Donnell K."/>
            <person name="Pangilinan J."/>
            <person name="Reynolds N."/>
            <person name="Sandor L."/>
            <person name="Smith M.E."/>
            <person name="Tsang A."/>
            <person name="Grigoriev I.V."/>
            <person name="Stajich J.E."/>
            <person name="Spatafora J.W."/>
        </authorList>
    </citation>
    <scope>NUCLEOTIDE SEQUENCE</scope>
    <source>
        <strain evidence="2">RSA 2281</strain>
    </source>
</reference>
<dbReference type="EMBL" id="JAIXMP010000039">
    <property type="protein sequence ID" value="KAI9248322.1"/>
    <property type="molecule type" value="Genomic_DNA"/>
</dbReference>
<organism evidence="2 3">
    <name type="scientific">Phascolomyces articulosus</name>
    <dbReference type="NCBI Taxonomy" id="60185"/>
    <lineage>
        <taxon>Eukaryota</taxon>
        <taxon>Fungi</taxon>
        <taxon>Fungi incertae sedis</taxon>
        <taxon>Mucoromycota</taxon>
        <taxon>Mucoromycotina</taxon>
        <taxon>Mucoromycetes</taxon>
        <taxon>Mucorales</taxon>
        <taxon>Lichtheimiaceae</taxon>
        <taxon>Phascolomyces</taxon>
    </lineage>
</organism>
<dbReference type="AlphaFoldDB" id="A0AAD5JZR5"/>
<reference evidence="2" key="2">
    <citation type="submission" date="2023-02" db="EMBL/GenBank/DDBJ databases">
        <authorList>
            <consortium name="DOE Joint Genome Institute"/>
            <person name="Mondo S.J."/>
            <person name="Chang Y."/>
            <person name="Wang Y."/>
            <person name="Ahrendt S."/>
            <person name="Andreopoulos W."/>
            <person name="Barry K."/>
            <person name="Beard J."/>
            <person name="Benny G.L."/>
            <person name="Blankenship S."/>
            <person name="Bonito G."/>
            <person name="Cuomo C."/>
            <person name="Desiro A."/>
            <person name="Gervers K.A."/>
            <person name="Hundley H."/>
            <person name="Kuo A."/>
            <person name="LaButti K."/>
            <person name="Lang B.F."/>
            <person name="Lipzen A."/>
            <person name="O'Donnell K."/>
            <person name="Pangilinan J."/>
            <person name="Reynolds N."/>
            <person name="Sandor L."/>
            <person name="Smith M.W."/>
            <person name="Tsang A."/>
            <person name="Grigoriev I.V."/>
            <person name="Stajich J.E."/>
            <person name="Spatafora J.W."/>
        </authorList>
    </citation>
    <scope>NUCLEOTIDE SEQUENCE</scope>
    <source>
        <strain evidence="2">RSA 2281</strain>
    </source>
</reference>
<dbReference type="Proteomes" id="UP001209540">
    <property type="component" value="Unassembled WGS sequence"/>
</dbReference>
<gene>
    <name evidence="2" type="ORF">BDA99DRAFT_542680</name>
</gene>
<evidence type="ECO:0000313" key="2">
    <source>
        <dbReference type="EMBL" id="KAI9248322.1"/>
    </source>
</evidence>
<accession>A0AAD5JZR5</accession>
<feature type="domain" description="Restriction of telomere capping protein 4 C-terminal" evidence="1">
    <location>
        <begin position="16"/>
        <end position="88"/>
    </location>
</feature>
<dbReference type="InterPro" id="IPR028094">
    <property type="entry name" value="RTC4_C"/>
</dbReference>
<sequence>MCSMTSLFEGKIRECGFKGAAIVLRVLQEELLNTGSITIEDTRPSTPILFIQIVLVSGCILCLIQEDRGGITYAEAKTILHESDDFGKNYYMEEDDSNTDESA</sequence>
<evidence type="ECO:0000259" key="1">
    <source>
        <dbReference type="Pfam" id="PF14474"/>
    </source>
</evidence>
<evidence type="ECO:0000313" key="3">
    <source>
        <dbReference type="Proteomes" id="UP001209540"/>
    </source>
</evidence>
<dbReference type="Pfam" id="PF14474">
    <property type="entry name" value="RTC4"/>
    <property type="match status" value="1"/>
</dbReference>
<protein>
    <recommendedName>
        <fullName evidence="1">Restriction of telomere capping protein 4 C-terminal domain-containing protein</fullName>
    </recommendedName>
</protein>
<proteinExistence type="predicted"/>
<keyword evidence="3" id="KW-1185">Reference proteome</keyword>
<name>A0AAD5JZR5_9FUNG</name>
<comment type="caution">
    <text evidence="2">The sequence shown here is derived from an EMBL/GenBank/DDBJ whole genome shotgun (WGS) entry which is preliminary data.</text>
</comment>